<proteinExistence type="predicted"/>
<name>A0ABP0PGC4_9DINO</name>
<evidence type="ECO:0008006" key="3">
    <source>
        <dbReference type="Google" id="ProtNLM"/>
    </source>
</evidence>
<keyword evidence="2" id="KW-1185">Reference proteome</keyword>
<comment type="caution">
    <text evidence="1">The sequence shown here is derived from an EMBL/GenBank/DDBJ whole genome shotgun (WGS) entry which is preliminary data.</text>
</comment>
<organism evidence="1 2">
    <name type="scientific">Durusdinium trenchii</name>
    <dbReference type="NCBI Taxonomy" id="1381693"/>
    <lineage>
        <taxon>Eukaryota</taxon>
        <taxon>Sar</taxon>
        <taxon>Alveolata</taxon>
        <taxon>Dinophyceae</taxon>
        <taxon>Suessiales</taxon>
        <taxon>Symbiodiniaceae</taxon>
        <taxon>Durusdinium</taxon>
    </lineage>
</organism>
<evidence type="ECO:0000313" key="1">
    <source>
        <dbReference type="EMBL" id="CAK9073974.1"/>
    </source>
</evidence>
<dbReference type="EMBL" id="CAXAMN010022951">
    <property type="protein sequence ID" value="CAK9073974.1"/>
    <property type="molecule type" value="Genomic_DNA"/>
</dbReference>
<sequence length="181" mass="19966">MGKAFSCRTASDAFDVENTFGVSSAETYRCQLKRTRSDTPWQMKLAIHREIEGASSFLITETKQSLAVKTWNDANPRSSIKAGHVILEINGFTDHANMKEQILQATSIDMCICSVLTVLQQVAYEVFEQQQSLYAAVDAIVQPVDVTDLAEGCSICHQDLDARVPRLKNCARPSRPPAAAD</sequence>
<evidence type="ECO:0000313" key="2">
    <source>
        <dbReference type="Proteomes" id="UP001642484"/>
    </source>
</evidence>
<dbReference type="Proteomes" id="UP001642484">
    <property type="component" value="Unassembled WGS sequence"/>
</dbReference>
<protein>
    <recommendedName>
        <fullName evidence="3">PDZ domain-containing protein</fullName>
    </recommendedName>
</protein>
<gene>
    <name evidence="1" type="ORF">CCMP2556_LOCUS36456</name>
</gene>
<reference evidence="1 2" key="1">
    <citation type="submission" date="2024-02" db="EMBL/GenBank/DDBJ databases">
        <authorList>
            <person name="Chen Y."/>
            <person name="Shah S."/>
            <person name="Dougan E. K."/>
            <person name="Thang M."/>
            <person name="Chan C."/>
        </authorList>
    </citation>
    <scope>NUCLEOTIDE SEQUENCE [LARGE SCALE GENOMIC DNA]</scope>
</reference>
<accession>A0ABP0PGC4</accession>